<feature type="transmembrane region" description="Helical" evidence="2">
    <location>
        <begin position="243"/>
        <end position="262"/>
    </location>
</feature>
<evidence type="ECO:0000256" key="2">
    <source>
        <dbReference type="SAM" id="Phobius"/>
    </source>
</evidence>
<dbReference type="Proteomes" id="UP000307440">
    <property type="component" value="Unassembled WGS sequence"/>
</dbReference>
<feature type="transmembrane region" description="Helical" evidence="2">
    <location>
        <begin position="20"/>
        <end position="41"/>
    </location>
</feature>
<evidence type="ECO:0000256" key="1">
    <source>
        <dbReference type="SAM" id="MobiDB-lite"/>
    </source>
</evidence>
<keyword evidence="4" id="KW-1185">Reference proteome</keyword>
<feature type="region of interest" description="Disordered" evidence="1">
    <location>
        <begin position="285"/>
        <end position="316"/>
    </location>
</feature>
<dbReference type="EMBL" id="ML210261">
    <property type="protein sequence ID" value="TFK21661.1"/>
    <property type="molecule type" value="Genomic_DNA"/>
</dbReference>
<gene>
    <name evidence="3" type="ORF">FA15DRAFT_623614</name>
</gene>
<sequence length="316" mass="35120">MPGAERSAYDVNLYTSISMYLRVLTFGVYLALFALAIPLIVHRAKKRATWVLLAATVVLFLLISLTNSLAFYRFAMAYGMQVKKPELPVAYYRGLGDWKNTVQALLVDLIIWTADALIIHRCYIVWDRHWPVIVVPCALLLISIGTNSAILAWWIDNTVLQPHQLQPLVRSNYPVNLLSNCITTGLISYHIWRGHVASQRAGLQSDGVNLSMVLRIVVESASIYTVQQFLLLILSSINHPAQFIFFGPLAPSIGIVFLLVVIRTHVAQSSATSELIVLPILSQPRSENRPVRTPPAAPKDTKTGYSEGSSWLEGDG</sequence>
<dbReference type="OrthoDB" id="3346544at2759"/>
<keyword evidence="2" id="KW-1133">Transmembrane helix</keyword>
<protein>
    <submittedName>
        <fullName evidence="3">Uncharacterized protein</fullName>
    </submittedName>
</protein>
<organism evidence="3 4">
    <name type="scientific">Coprinopsis marcescibilis</name>
    <name type="common">Agaric fungus</name>
    <name type="synonym">Psathyrella marcescibilis</name>
    <dbReference type="NCBI Taxonomy" id="230819"/>
    <lineage>
        <taxon>Eukaryota</taxon>
        <taxon>Fungi</taxon>
        <taxon>Dikarya</taxon>
        <taxon>Basidiomycota</taxon>
        <taxon>Agaricomycotina</taxon>
        <taxon>Agaricomycetes</taxon>
        <taxon>Agaricomycetidae</taxon>
        <taxon>Agaricales</taxon>
        <taxon>Agaricineae</taxon>
        <taxon>Psathyrellaceae</taxon>
        <taxon>Coprinopsis</taxon>
    </lineage>
</organism>
<feature type="transmembrane region" description="Helical" evidence="2">
    <location>
        <begin position="132"/>
        <end position="155"/>
    </location>
</feature>
<accession>A0A5C3KMJ2</accession>
<feature type="transmembrane region" description="Helical" evidence="2">
    <location>
        <begin position="48"/>
        <end position="72"/>
    </location>
</feature>
<dbReference type="AlphaFoldDB" id="A0A5C3KMJ2"/>
<keyword evidence="2" id="KW-0472">Membrane</keyword>
<evidence type="ECO:0000313" key="3">
    <source>
        <dbReference type="EMBL" id="TFK21661.1"/>
    </source>
</evidence>
<name>A0A5C3KMJ2_COPMA</name>
<feature type="transmembrane region" description="Helical" evidence="2">
    <location>
        <begin position="101"/>
        <end position="120"/>
    </location>
</feature>
<evidence type="ECO:0000313" key="4">
    <source>
        <dbReference type="Proteomes" id="UP000307440"/>
    </source>
</evidence>
<keyword evidence="2" id="KW-0812">Transmembrane</keyword>
<proteinExistence type="predicted"/>
<reference evidence="3 4" key="1">
    <citation type="journal article" date="2019" name="Nat. Ecol. Evol.">
        <title>Megaphylogeny resolves global patterns of mushroom evolution.</title>
        <authorList>
            <person name="Varga T."/>
            <person name="Krizsan K."/>
            <person name="Foldi C."/>
            <person name="Dima B."/>
            <person name="Sanchez-Garcia M."/>
            <person name="Sanchez-Ramirez S."/>
            <person name="Szollosi G.J."/>
            <person name="Szarkandi J.G."/>
            <person name="Papp V."/>
            <person name="Albert L."/>
            <person name="Andreopoulos W."/>
            <person name="Angelini C."/>
            <person name="Antonin V."/>
            <person name="Barry K.W."/>
            <person name="Bougher N.L."/>
            <person name="Buchanan P."/>
            <person name="Buyck B."/>
            <person name="Bense V."/>
            <person name="Catcheside P."/>
            <person name="Chovatia M."/>
            <person name="Cooper J."/>
            <person name="Damon W."/>
            <person name="Desjardin D."/>
            <person name="Finy P."/>
            <person name="Geml J."/>
            <person name="Haridas S."/>
            <person name="Hughes K."/>
            <person name="Justo A."/>
            <person name="Karasinski D."/>
            <person name="Kautmanova I."/>
            <person name="Kiss B."/>
            <person name="Kocsube S."/>
            <person name="Kotiranta H."/>
            <person name="LaButti K.M."/>
            <person name="Lechner B.E."/>
            <person name="Liimatainen K."/>
            <person name="Lipzen A."/>
            <person name="Lukacs Z."/>
            <person name="Mihaltcheva S."/>
            <person name="Morgado L.N."/>
            <person name="Niskanen T."/>
            <person name="Noordeloos M.E."/>
            <person name="Ohm R.A."/>
            <person name="Ortiz-Santana B."/>
            <person name="Ovrebo C."/>
            <person name="Racz N."/>
            <person name="Riley R."/>
            <person name="Savchenko A."/>
            <person name="Shiryaev A."/>
            <person name="Soop K."/>
            <person name="Spirin V."/>
            <person name="Szebenyi C."/>
            <person name="Tomsovsky M."/>
            <person name="Tulloss R.E."/>
            <person name="Uehling J."/>
            <person name="Grigoriev I.V."/>
            <person name="Vagvolgyi C."/>
            <person name="Papp T."/>
            <person name="Martin F.M."/>
            <person name="Miettinen O."/>
            <person name="Hibbett D.S."/>
            <person name="Nagy L.G."/>
        </authorList>
    </citation>
    <scope>NUCLEOTIDE SEQUENCE [LARGE SCALE GENOMIC DNA]</scope>
    <source>
        <strain evidence="3 4">CBS 121175</strain>
    </source>
</reference>